<dbReference type="HOGENOM" id="CLU_047725_3_0_1"/>
<proteinExistence type="inferred from homology"/>
<evidence type="ECO:0000313" key="6">
    <source>
        <dbReference type="Proteomes" id="UP000001745"/>
    </source>
</evidence>
<dbReference type="PANTHER" id="PTHR20883:SF15">
    <property type="entry name" value="PHYTANOYL-COA DIOXYGENASE DOMAIN-CONTAINING PROTEIN 1"/>
    <property type="match status" value="1"/>
</dbReference>
<comment type="cofactor">
    <cofactor evidence="1">
        <name>Fe cation</name>
        <dbReference type="ChEBI" id="CHEBI:24875"/>
    </cofactor>
</comment>
<evidence type="ECO:0000256" key="4">
    <source>
        <dbReference type="ARBA" id="ARBA00023004"/>
    </source>
</evidence>
<sequence length="303" mass="33707">MTSVKDPAYNTISTELGSYTRKLIKPIQWEPKIEAFIKEVQENGFVIIRDAFSMADIAETKVELTQLASSGRGGPAGTKGRNAFEGYQTGRIYALLDKSRIFDKFILHTDVMALNDFFLDPGFQINAFHSVSIQPGEQPQTLHHDDGHITVPRPHLPFGTGVIVALDAFTETNGATVVVPKSHLWDDKRRPDRGDTLPVVMESGSMVYFLSTLWHGGGGNSSGETRDALNMQYCQPWIRPFENHILAVSWDKLSQIPPKLVDMMGYKVAIPMVGHVEGSSPLSAVTRRLEKYHKQKSPTEAKL</sequence>
<dbReference type="Gene3D" id="2.60.120.620">
    <property type="entry name" value="q2cbj1_9rhob like domain"/>
    <property type="match status" value="1"/>
</dbReference>
<dbReference type="PhylomeDB" id="B8MVE5"/>
<dbReference type="VEuPathDB" id="FungiDB:TSTA_007440"/>
<keyword evidence="4" id="KW-0408">Iron</keyword>
<name>B8MVE5_TALSN</name>
<keyword evidence="6" id="KW-1185">Reference proteome</keyword>
<dbReference type="OrthoDB" id="445007at2759"/>
<dbReference type="Proteomes" id="UP000001745">
    <property type="component" value="Unassembled WGS sequence"/>
</dbReference>
<dbReference type="InParanoid" id="B8MVE5"/>
<dbReference type="EMBL" id="EQ962663">
    <property type="protein sequence ID" value="EED11454.1"/>
    <property type="molecule type" value="Genomic_DNA"/>
</dbReference>
<evidence type="ECO:0000313" key="5">
    <source>
        <dbReference type="EMBL" id="EED11454.1"/>
    </source>
</evidence>
<reference evidence="6" key="1">
    <citation type="journal article" date="2015" name="Genome Announc.">
        <title>Genome sequence of the AIDS-associated pathogen Penicillium marneffei (ATCC18224) and its near taxonomic relative Talaromyces stipitatus (ATCC10500).</title>
        <authorList>
            <person name="Nierman W.C."/>
            <person name="Fedorova-Abrams N.D."/>
            <person name="Andrianopoulos A."/>
        </authorList>
    </citation>
    <scope>NUCLEOTIDE SEQUENCE [LARGE SCALE GENOMIC DNA]</scope>
    <source>
        <strain evidence="6">ATCC 10500 / CBS 375.48 / QM 6759 / NRRL 1006</strain>
    </source>
</reference>
<keyword evidence="5" id="KW-0560">Oxidoreductase</keyword>
<dbReference type="OMA" id="FVGTLWH"/>
<dbReference type="GeneID" id="8103273"/>
<gene>
    <name evidence="5" type="ORF">TSTA_007440</name>
</gene>
<evidence type="ECO:0000256" key="1">
    <source>
        <dbReference type="ARBA" id="ARBA00001962"/>
    </source>
</evidence>
<dbReference type="GO" id="GO:0051213">
    <property type="term" value="F:dioxygenase activity"/>
    <property type="evidence" value="ECO:0007669"/>
    <property type="project" value="UniProtKB-KW"/>
</dbReference>
<dbReference type="AlphaFoldDB" id="B8MVE5"/>
<keyword evidence="3" id="KW-0479">Metal-binding</keyword>
<dbReference type="RefSeq" id="XP_002488770.1">
    <property type="nucleotide sequence ID" value="XM_002488725.1"/>
</dbReference>
<comment type="similarity">
    <text evidence="2">Belongs to the PhyH family.</text>
</comment>
<dbReference type="InterPro" id="IPR008775">
    <property type="entry name" value="Phytyl_CoA_dOase-like"/>
</dbReference>
<accession>B8MVE5</accession>
<dbReference type="GO" id="GO:0046872">
    <property type="term" value="F:metal ion binding"/>
    <property type="evidence" value="ECO:0007669"/>
    <property type="project" value="UniProtKB-KW"/>
</dbReference>
<evidence type="ECO:0000256" key="2">
    <source>
        <dbReference type="ARBA" id="ARBA00005830"/>
    </source>
</evidence>
<evidence type="ECO:0000256" key="3">
    <source>
        <dbReference type="ARBA" id="ARBA00022723"/>
    </source>
</evidence>
<protein>
    <submittedName>
        <fullName evidence="5">Phytanoyl-CoA dioxygenase family protein</fullName>
    </submittedName>
</protein>
<dbReference type="Pfam" id="PF05721">
    <property type="entry name" value="PhyH"/>
    <property type="match status" value="1"/>
</dbReference>
<dbReference type="eggNOG" id="ENOG502SEX3">
    <property type="taxonomic scope" value="Eukaryota"/>
</dbReference>
<dbReference type="SUPFAM" id="SSF51197">
    <property type="entry name" value="Clavaminate synthase-like"/>
    <property type="match status" value="1"/>
</dbReference>
<organism evidence="5 6">
    <name type="scientific">Talaromyces stipitatus (strain ATCC 10500 / CBS 375.48 / QM 6759 / NRRL 1006)</name>
    <name type="common">Penicillium stipitatum</name>
    <dbReference type="NCBI Taxonomy" id="441959"/>
    <lineage>
        <taxon>Eukaryota</taxon>
        <taxon>Fungi</taxon>
        <taxon>Dikarya</taxon>
        <taxon>Ascomycota</taxon>
        <taxon>Pezizomycotina</taxon>
        <taxon>Eurotiomycetes</taxon>
        <taxon>Eurotiomycetidae</taxon>
        <taxon>Eurotiales</taxon>
        <taxon>Trichocomaceae</taxon>
        <taxon>Talaromyces</taxon>
        <taxon>Talaromyces sect. Talaromyces</taxon>
    </lineage>
</organism>
<dbReference type="PANTHER" id="PTHR20883">
    <property type="entry name" value="PHYTANOYL-COA DIOXYGENASE DOMAIN CONTAINING 1"/>
    <property type="match status" value="1"/>
</dbReference>
<keyword evidence="5" id="KW-0223">Dioxygenase</keyword>